<dbReference type="OrthoDB" id="956225at2"/>
<dbReference type="Proteomes" id="UP000032544">
    <property type="component" value="Unassembled WGS sequence"/>
</dbReference>
<evidence type="ECO:0008006" key="4">
    <source>
        <dbReference type="Google" id="ProtNLM"/>
    </source>
</evidence>
<organism evidence="2 3">
    <name type="scientific">Draconibacterium sediminis</name>
    <dbReference type="NCBI Taxonomy" id="1544798"/>
    <lineage>
        <taxon>Bacteria</taxon>
        <taxon>Pseudomonadati</taxon>
        <taxon>Bacteroidota</taxon>
        <taxon>Bacteroidia</taxon>
        <taxon>Marinilabiliales</taxon>
        <taxon>Prolixibacteraceae</taxon>
        <taxon>Draconibacterium</taxon>
    </lineage>
</organism>
<dbReference type="AlphaFoldDB" id="A0A0D8J5D7"/>
<gene>
    <name evidence="2" type="ORF">LH29_22030</name>
</gene>
<name>A0A0D8J5D7_9BACT</name>
<comment type="caution">
    <text evidence="2">The sequence shown here is derived from an EMBL/GenBank/DDBJ whole genome shotgun (WGS) entry which is preliminary data.</text>
</comment>
<dbReference type="EMBL" id="JRHC01000007">
    <property type="protein sequence ID" value="KJF41969.1"/>
    <property type="molecule type" value="Genomic_DNA"/>
</dbReference>
<protein>
    <recommendedName>
        <fullName evidence="4">Extracellular endo-alpha-(1-&gt;5)-L-arabinanase C-terminal domain-containing protein</fullName>
    </recommendedName>
</protein>
<evidence type="ECO:0000313" key="3">
    <source>
        <dbReference type="Proteomes" id="UP000032544"/>
    </source>
</evidence>
<feature type="chain" id="PRO_5002331145" description="Extracellular endo-alpha-(1-&gt;5)-L-arabinanase C-terminal domain-containing protein" evidence="1">
    <location>
        <begin position="21"/>
        <end position="123"/>
    </location>
</feature>
<accession>A0A0D8J5D7</accession>
<sequence>MKKLMFFVFILFAATITVNASNSSNNKEVIGEWKYEVPSAPYGYNAGNLVFEEKEGNLTGHVKLEDGYKIDLKDVTYSEGVLKFGLYVDYNYVTLKVTVEGENMKGSVNSPDGEMPITAKKVK</sequence>
<keyword evidence="1" id="KW-0732">Signal</keyword>
<dbReference type="RefSeq" id="WP_045033299.1">
    <property type="nucleotide sequence ID" value="NZ_JRHC01000007.1"/>
</dbReference>
<evidence type="ECO:0000313" key="2">
    <source>
        <dbReference type="EMBL" id="KJF41969.1"/>
    </source>
</evidence>
<feature type="signal peptide" evidence="1">
    <location>
        <begin position="1"/>
        <end position="20"/>
    </location>
</feature>
<keyword evidence="3" id="KW-1185">Reference proteome</keyword>
<proteinExistence type="predicted"/>
<reference evidence="2 3" key="1">
    <citation type="submission" date="2014-09" db="EMBL/GenBank/DDBJ databases">
        <title>Draft Genome Sequence of Draconibacterium sp. JN14CK-3.</title>
        <authorList>
            <person name="Dong C."/>
            <person name="Lai Q."/>
            <person name="Shao Z."/>
        </authorList>
    </citation>
    <scope>NUCLEOTIDE SEQUENCE [LARGE SCALE GENOMIC DNA]</scope>
    <source>
        <strain evidence="2 3">JN14CK-3</strain>
    </source>
</reference>
<evidence type="ECO:0000256" key="1">
    <source>
        <dbReference type="SAM" id="SignalP"/>
    </source>
</evidence>